<accession>A0A2T4IRM6</accession>
<gene>
    <name evidence="1" type="ORF">C9427_21460</name>
</gene>
<keyword evidence="2" id="KW-1185">Reference proteome</keyword>
<name>A0A2T4IRM6_9HYPH</name>
<sequence length="64" mass="7133">MEQEVIPLTTQFDAIAPDTGKLVKVVGIDMSDPHIRPKLICLVTDINGTRVEIYDRVKNKRLGA</sequence>
<evidence type="ECO:0000313" key="1">
    <source>
        <dbReference type="EMBL" id="PTE08218.1"/>
    </source>
</evidence>
<reference evidence="1 2" key="1">
    <citation type="submission" date="2018-03" db="EMBL/GenBank/DDBJ databases">
        <title>Genome sequence of the symbiotic type strain Mesorhizobium helmanticense CSLC115NT isolated from Lotus corniculatus nodules.</title>
        <authorList>
            <person name="Sannazzaro A.I."/>
            <person name="Torres Tejerizo G.A."/>
            <person name="Dip D."/>
            <person name="Caballero M."/>
            <person name="Pistorio M."/>
            <person name="Estrella M.J."/>
        </authorList>
    </citation>
    <scope>NUCLEOTIDE SEQUENCE [LARGE SCALE GENOMIC DNA]</scope>
    <source>
        <strain evidence="1 2">CSLC115N</strain>
    </source>
</reference>
<protein>
    <submittedName>
        <fullName evidence="1">Uncharacterized protein</fullName>
    </submittedName>
</protein>
<evidence type="ECO:0000313" key="2">
    <source>
        <dbReference type="Proteomes" id="UP000240259"/>
    </source>
</evidence>
<proteinExistence type="predicted"/>
<dbReference type="OrthoDB" id="9878654at2"/>
<comment type="caution">
    <text evidence="1">The sequence shown here is derived from an EMBL/GenBank/DDBJ whole genome shotgun (WGS) entry which is preliminary data.</text>
</comment>
<dbReference type="EMBL" id="PZJX01000040">
    <property type="protein sequence ID" value="PTE08218.1"/>
    <property type="molecule type" value="Genomic_DNA"/>
</dbReference>
<organism evidence="1 2">
    <name type="scientific">Mesorhizobium helmanticense</name>
    <dbReference type="NCBI Taxonomy" id="1776423"/>
    <lineage>
        <taxon>Bacteria</taxon>
        <taxon>Pseudomonadati</taxon>
        <taxon>Pseudomonadota</taxon>
        <taxon>Alphaproteobacteria</taxon>
        <taxon>Hyphomicrobiales</taxon>
        <taxon>Phyllobacteriaceae</taxon>
        <taxon>Mesorhizobium</taxon>
    </lineage>
</organism>
<dbReference type="AlphaFoldDB" id="A0A2T4IRM6"/>
<dbReference type="Proteomes" id="UP000240259">
    <property type="component" value="Unassembled WGS sequence"/>
</dbReference>
<dbReference type="RefSeq" id="WP_107651103.1">
    <property type="nucleotide sequence ID" value="NZ_PZJX01000040.1"/>
</dbReference>